<evidence type="ECO:0000256" key="1">
    <source>
        <dbReference type="ARBA" id="ARBA00004168"/>
    </source>
</evidence>
<accession>A0A1I5MV65</accession>
<dbReference type="EMBL" id="BJWI01000007">
    <property type="protein sequence ID" value="GEM01266.1"/>
    <property type="molecule type" value="Genomic_DNA"/>
</dbReference>
<keyword evidence="7" id="KW-0472">Membrane</keyword>
<dbReference type="Proteomes" id="UP000321547">
    <property type="component" value="Unassembled WGS sequence"/>
</dbReference>
<feature type="region of interest" description="Disordered" evidence="6">
    <location>
        <begin position="908"/>
        <end position="1013"/>
    </location>
</feature>
<feature type="region of interest" description="Disordered" evidence="6">
    <location>
        <begin position="683"/>
        <end position="721"/>
    </location>
</feature>
<evidence type="ECO:0000313" key="11">
    <source>
        <dbReference type="Proteomes" id="UP000242243"/>
    </source>
</evidence>
<dbReference type="InterPro" id="IPR019931">
    <property type="entry name" value="LPXTG_anchor"/>
</dbReference>
<reference evidence="10 11" key="1">
    <citation type="submission" date="2016-10" db="EMBL/GenBank/DDBJ databases">
        <authorList>
            <person name="de Groot N.N."/>
        </authorList>
    </citation>
    <scope>NUCLEOTIDE SEQUENCE [LARGE SCALE GENOMIC DNA]</scope>
    <source>
        <strain evidence="10 11">DSM 17073</strain>
    </source>
</reference>
<keyword evidence="5" id="KW-0572">Peptidoglycan-anchor</keyword>
<sequence length="1052" mass="118632">MKQKLALISGILTISILLPFLSPFIFKAEESLGERHSEFEEALSVREAVYLTSDNIEFDGYLDSSKNIVSVTKEVDNGETAMDAVYADTVTDYVYNDYHGFGIPHYVFDNKAFNNDTQFQFRVKEKEAGTDKLIASFSPDFVSPDYSLLLTYKETEPYLGNDEEIEIINGVAVEQLSPGLNYFADMYYAYDDTEPAPNSVGISKLKTVLDAELGITPTLVYKVGDGENTQYIEDFETELNYKDSDGAIYFETEKNDVTFLFVNNDEPVSRFDHFTKKIYDKYYKDMNQVEVNQLSPVLFDSQEVINDLLNKESRLEKSKDPLLFSENNATLSVPGVVLDDELGRHINFDATSYDSYDPSAVADSLGQALNVDILYQDPDDPAQKEILTTYEDTLTYSITLEKPINDLLDEDEELYLFRKYRYNENDVKENYQNVYYYNETDTEIKAEIHHPGEYMFVKAKSEDVTAINGEDGFVKEEPVDPEEPEDPNENPDDPTDPDNPVTPVEPDPSDYLVINNDNVDTYQVSNGDLYTYNKNYVIIMDEVLRQLQSDDDFKAEHDGITVRIPKDILTNQHFYGDQFNYGVTPLTDTSDFSGFSLRSNAYDFRLSNSESLYLSEFPTLSKVTMELDVDTNRINNPEGLKYATIGRNGDIYVKEISDYIQSTGTVLIEPKQTGKYVIIEEIVEEPNDNTDDDSDDDTDDDTNNDADDEDENVDDDQDEYDYPTNAVVIEDINLSKYQAGNKNLYTDGINNVYVSDDVLDQLTGDETLTTTHDDGKLEVEFPNALLTDDFFENKRFNFTVEEASNQAGFNEFDLKSQIYHVNILNGSQYYRAKFPEKVMMTFEVNPNEIDNPDRLKFIRLSEDKEISINPISSYNETRGEVVIETDTFSYYAIAEVIVPGDVILNEDEEDQTDDAPDGDDATTDDSNNDDDSSTDNDASADDNTSTEESDESTDSDENQTDDSSGDSSSNDNSTNAGTNNNAGNSANNNASNSTGSVAGTNDAFNESTNNTNSTLPNTATLMYSLMAFGLLLIVSSSLLYFISRKKKKHLKN</sequence>
<proteinExistence type="predicted"/>
<feature type="transmembrane region" description="Helical" evidence="7">
    <location>
        <begin position="1021"/>
        <end position="1042"/>
    </location>
</feature>
<dbReference type="AlphaFoldDB" id="A0A1I5MV65"/>
<protein>
    <submittedName>
        <fullName evidence="10">LPXTG-motif cell wall anchor domain-containing protein</fullName>
    </submittedName>
</protein>
<evidence type="ECO:0000313" key="9">
    <source>
        <dbReference type="EMBL" id="GEM01266.1"/>
    </source>
</evidence>
<feature type="compositionally biased region" description="Acidic residues" evidence="6">
    <location>
        <begin position="479"/>
        <end position="496"/>
    </location>
</feature>
<dbReference type="Proteomes" id="UP000242243">
    <property type="component" value="Unassembled WGS sequence"/>
</dbReference>
<evidence type="ECO:0000256" key="2">
    <source>
        <dbReference type="ARBA" id="ARBA00022512"/>
    </source>
</evidence>
<feature type="region of interest" description="Disordered" evidence="6">
    <location>
        <begin position="469"/>
        <end position="510"/>
    </location>
</feature>
<comment type="subcellular location">
    <subcellularLocation>
        <location evidence="1">Secreted</location>
        <location evidence="1">Cell wall</location>
        <topology evidence="1">Peptidoglycan-anchor</topology>
    </subcellularLocation>
</comment>
<evidence type="ECO:0000256" key="7">
    <source>
        <dbReference type="SAM" id="Phobius"/>
    </source>
</evidence>
<evidence type="ECO:0000313" key="12">
    <source>
        <dbReference type="Proteomes" id="UP000321547"/>
    </source>
</evidence>
<reference evidence="9 12" key="2">
    <citation type="submission" date="2019-07" db="EMBL/GenBank/DDBJ databases">
        <title>Whole genome shotgun sequence of Halolactibacillus halophilus NBRC 100868.</title>
        <authorList>
            <person name="Hosoyama A."/>
            <person name="Uohara A."/>
            <person name="Ohji S."/>
            <person name="Ichikawa N."/>
        </authorList>
    </citation>
    <scope>NUCLEOTIDE SEQUENCE [LARGE SCALE GENOMIC DNA]</scope>
    <source>
        <strain evidence="9 12">NBRC 100868</strain>
    </source>
</reference>
<dbReference type="NCBIfam" id="TIGR01167">
    <property type="entry name" value="LPXTG_anchor"/>
    <property type="match status" value="1"/>
</dbReference>
<dbReference type="EMBL" id="FOXC01000006">
    <property type="protein sequence ID" value="SFP12911.1"/>
    <property type="molecule type" value="Genomic_DNA"/>
</dbReference>
<dbReference type="Pfam" id="PF00746">
    <property type="entry name" value="Gram_pos_anchor"/>
    <property type="match status" value="1"/>
</dbReference>
<keyword evidence="4" id="KW-0732">Signal</keyword>
<name>A0A1I5MV65_9BACI</name>
<feature type="domain" description="Gram-positive cocci surface proteins LPxTG" evidence="8">
    <location>
        <begin position="1008"/>
        <end position="1048"/>
    </location>
</feature>
<gene>
    <name evidence="9" type="ORF">HHA03_07980</name>
    <name evidence="10" type="ORF">SAMN05421839_10694</name>
</gene>
<evidence type="ECO:0000256" key="6">
    <source>
        <dbReference type="SAM" id="MobiDB-lite"/>
    </source>
</evidence>
<keyword evidence="7" id="KW-0812">Transmembrane</keyword>
<feature type="compositionally biased region" description="Acidic residues" evidence="6">
    <location>
        <begin position="908"/>
        <end position="964"/>
    </location>
</feature>
<evidence type="ECO:0000256" key="5">
    <source>
        <dbReference type="ARBA" id="ARBA00023088"/>
    </source>
</evidence>
<evidence type="ECO:0000313" key="10">
    <source>
        <dbReference type="EMBL" id="SFP12911.1"/>
    </source>
</evidence>
<keyword evidence="3" id="KW-0964">Secreted</keyword>
<dbReference type="RefSeq" id="WP_089830588.1">
    <property type="nucleotide sequence ID" value="NZ_BJWI01000007.1"/>
</dbReference>
<evidence type="ECO:0000259" key="8">
    <source>
        <dbReference type="Pfam" id="PF00746"/>
    </source>
</evidence>
<keyword evidence="12" id="KW-1185">Reference proteome</keyword>
<dbReference type="OrthoDB" id="2974526at2"/>
<organism evidence="10 11">
    <name type="scientific">Halolactibacillus halophilus</name>
    <dbReference type="NCBI Taxonomy" id="306540"/>
    <lineage>
        <taxon>Bacteria</taxon>
        <taxon>Bacillati</taxon>
        <taxon>Bacillota</taxon>
        <taxon>Bacilli</taxon>
        <taxon>Bacillales</taxon>
        <taxon>Bacillaceae</taxon>
        <taxon>Halolactibacillus</taxon>
    </lineage>
</organism>
<keyword evidence="7" id="KW-1133">Transmembrane helix</keyword>
<evidence type="ECO:0000256" key="3">
    <source>
        <dbReference type="ARBA" id="ARBA00022525"/>
    </source>
</evidence>
<feature type="compositionally biased region" description="Low complexity" evidence="6">
    <location>
        <begin position="965"/>
        <end position="996"/>
    </location>
</feature>
<dbReference type="STRING" id="306540.SAMN05421839_10694"/>
<keyword evidence="2" id="KW-0134">Cell wall</keyword>
<evidence type="ECO:0000256" key="4">
    <source>
        <dbReference type="ARBA" id="ARBA00022729"/>
    </source>
</evidence>